<dbReference type="Proteomes" id="UP000327007">
    <property type="component" value="Unassembled WGS sequence"/>
</dbReference>
<evidence type="ECO:0000313" key="7">
    <source>
        <dbReference type="Proteomes" id="UP000487596"/>
    </source>
</evidence>
<evidence type="ECO:0000313" key="2">
    <source>
        <dbReference type="EMBL" id="KAA9040088.1"/>
    </source>
</evidence>
<dbReference type="EMBL" id="QRNE01000069">
    <property type="protein sequence ID" value="RHK25837.1"/>
    <property type="molecule type" value="Genomic_DNA"/>
</dbReference>
<dbReference type="EMBL" id="VYQC01000014">
    <property type="protein sequence ID" value="KAA9040088.1"/>
    <property type="molecule type" value="Genomic_DNA"/>
</dbReference>
<dbReference type="RefSeq" id="WP_008642734.1">
    <property type="nucleotide sequence ID" value="NZ_JAQKCV010000023.1"/>
</dbReference>
<reference evidence="3 7" key="4">
    <citation type="journal article" date="2019" name="Nat. Med.">
        <title>A library of human gut bacterial isolates paired with longitudinal multiomics data enables mechanistic microbiome research.</title>
        <authorList>
            <person name="Poyet M."/>
            <person name="Groussin M."/>
            <person name="Gibbons S.M."/>
            <person name="Avila-Pacheco J."/>
            <person name="Jiang X."/>
            <person name="Kearney S.M."/>
            <person name="Perrotta A.R."/>
            <person name="Berdy B."/>
            <person name="Zhao S."/>
            <person name="Lieberman T.D."/>
            <person name="Swanson P.K."/>
            <person name="Smith M."/>
            <person name="Roesemann S."/>
            <person name="Alexander J.E."/>
            <person name="Rich S.A."/>
            <person name="Livny J."/>
            <person name="Vlamakis H."/>
            <person name="Clish C."/>
            <person name="Bullock K."/>
            <person name="Deik A."/>
            <person name="Scott J."/>
            <person name="Pierce K.A."/>
            <person name="Xavier R.J."/>
            <person name="Alm E.J."/>
        </authorList>
    </citation>
    <scope>NUCLEOTIDE SEQUENCE [LARGE SCALE GENOMIC DNA]</scope>
    <source>
        <strain evidence="3 7">BIOML-A62</strain>
    </source>
</reference>
<evidence type="ECO:0000313" key="6">
    <source>
        <dbReference type="Proteomes" id="UP000327007"/>
    </source>
</evidence>
<sequence>MENMRKKQILFAFGMAALLLYACVRDELFTDRQQELSNELAVGKNRELTVAAAKEWYVDNGAPVTRMGVTQSNVSGILVTPSWNHAKEWKKGRYEVVEASLRSNMNVILYDQDTKKQKKKMSKKEKRRVMNVARSVILKDITTGEIITFNMIFIGSLNYLMKYDDLSDNNYLHRVPHFDGMVLYFCPSGEFVNGWKYKNGKIIKRLSPVLDEAALSDTLSSATTRAIQCYTNYYTESYYYCPPITRSAFMDDWASFYGTGEFGGGIDDGNGGNSGGSGGDPTLEGGELEGPTITAPACYWTYREVPYTECYDDGSSDGGGGGYIGTPTDPSVPVKSHVKKIIKNTDKLTPQQLEKLERVIKEMEEKICYAKQIINYLESEGFAFNYVYMDPNLGGGRANAGNSILSNGTVDLVFRGEDDITYGSFAHELVHLFQIHLGVYSGTISRGMMEYERALIDDIMYYSKIKGSKKFSDAWYEKVERSSFVYGNRPGEDKIKAVEWDKKQAKYLNWLSKLTKKGTPISIPNDDFKEWISLFSENSRTYSPDNGYNYNIDYTPKPLAKVLELASSCY</sequence>
<gene>
    <name evidence="4" type="ORF">DW075_13335</name>
    <name evidence="2" type="ORF">F6S82_20710</name>
    <name evidence="3" type="ORF">GA424_14610</name>
</gene>
<proteinExistence type="predicted"/>
<reference evidence="2" key="3">
    <citation type="journal article" date="2019" name="bioRxiv">
        <title>Acquired interbacterial defense systems protect against interspecies antagonism in the human gut microbiome.</title>
        <authorList>
            <person name="Ross B.D."/>
            <person name="Verster A.J."/>
            <person name="Radey M.C."/>
            <person name="Schmidtke D.T."/>
            <person name="Pope C.E."/>
            <person name="Hoffman L.R."/>
            <person name="Hajjar A.M."/>
            <person name="Peterson S.B."/>
            <person name="Borenstein E."/>
            <person name="Mougous J.D."/>
        </authorList>
    </citation>
    <scope>NUCLEOTIDE SEQUENCE</scope>
    <source>
        <strain evidence="2">H204</strain>
    </source>
</reference>
<dbReference type="PROSITE" id="PS51257">
    <property type="entry name" value="PROKAR_LIPOPROTEIN"/>
    <property type="match status" value="1"/>
</dbReference>
<reference evidence="4 5" key="2">
    <citation type="submission" date="2018-08" db="EMBL/GenBank/DDBJ databases">
        <title>A genome reference for cultivated species of the human gut microbiota.</title>
        <authorList>
            <person name="Zou Y."/>
            <person name="Xue W."/>
            <person name="Luo G."/>
        </authorList>
    </citation>
    <scope>NUCLEOTIDE SEQUENCE [LARGE SCALE GENOMIC DNA]</scope>
    <source>
        <strain evidence="4 5">AF46-11NS</strain>
    </source>
</reference>
<accession>A0A415FSI0</accession>
<evidence type="ECO:0008006" key="8">
    <source>
        <dbReference type="Google" id="ProtNLM"/>
    </source>
</evidence>
<dbReference type="AlphaFoldDB" id="A0A415FSI0"/>
<evidence type="ECO:0000313" key="4">
    <source>
        <dbReference type="EMBL" id="RHK25837.1"/>
    </source>
</evidence>
<feature type="compositionally biased region" description="Gly residues" evidence="1">
    <location>
        <begin position="267"/>
        <end position="279"/>
    </location>
</feature>
<comment type="caution">
    <text evidence="4">The sequence shown here is derived from an EMBL/GenBank/DDBJ whole genome shotgun (WGS) entry which is preliminary data.</text>
</comment>
<dbReference type="Proteomes" id="UP000285503">
    <property type="component" value="Unassembled WGS sequence"/>
</dbReference>
<evidence type="ECO:0000313" key="5">
    <source>
        <dbReference type="Proteomes" id="UP000285503"/>
    </source>
</evidence>
<evidence type="ECO:0000256" key="1">
    <source>
        <dbReference type="SAM" id="MobiDB-lite"/>
    </source>
</evidence>
<organism evidence="4 5">
    <name type="scientific">Bacteroides xylanisolvens</name>
    <dbReference type="NCBI Taxonomy" id="371601"/>
    <lineage>
        <taxon>Bacteria</taxon>
        <taxon>Pseudomonadati</taxon>
        <taxon>Bacteroidota</taxon>
        <taxon>Bacteroidia</taxon>
        <taxon>Bacteroidales</taxon>
        <taxon>Bacteroidaceae</taxon>
        <taxon>Bacteroides</taxon>
    </lineage>
</organism>
<reference evidence="2" key="5">
    <citation type="submission" date="2019-09" db="EMBL/GenBank/DDBJ databases">
        <authorList>
            <person name="Ross B.D."/>
            <person name="Verster A.J."/>
            <person name="Radey M.C."/>
            <person name="Schmidtke D.T."/>
            <person name="Pope C.E."/>
            <person name="Hoffman L.R."/>
            <person name="Hajjar A.M."/>
            <person name="Peterson S.B."/>
            <person name="Borenstein E."/>
            <person name="Mougous J.D."/>
        </authorList>
    </citation>
    <scope>NUCLEOTIDE SEQUENCE</scope>
    <source>
        <strain evidence="2">H204</strain>
    </source>
</reference>
<evidence type="ECO:0000313" key="3">
    <source>
        <dbReference type="EMBL" id="KAB6136673.1"/>
    </source>
</evidence>
<dbReference type="EMBL" id="WDEH01000023">
    <property type="protein sequence ID" value="KAB6136673.1"/>
    <property type="molecule type" value="Genomic_DNA"/>
</dbReference>
<dbReference type="Proteomes" id="UP000487596">
    <property type="component" value="Unassembled WGS sequence"/>
</dbReference>
<feature type="region of interest" description="Disordered" evidence="1">
    <location>
        <begin position="267"/>
        <end position="287"/>
    </location>
</feature>
<protein>
    <recommendedName>
        <fullName evidence="8">Lipoprotein</fullName>
    </recommendedName>
</protein>
<reference evidence="6" key="1">
    <citation type="journal article" date="2018" name="J. Anim. Genet.">
        <title>Acquired interbacterial defense systems protect against interspecies antagonism in the human gut microbiome.</title>
        <authorList>
            <person name="Ross B.D."/>
            <person name="Verster A.J."/>
            <person name="Radey M.C."/>
            <person name="Schmidtke D.T."/>
            <person name="Pope C.E."/>
            <person name="Hoffman L.R."/>
            <person name="Hajjar A."/>
            <person name="Peterson S.B."/>
            <person name="Borenstein E."/>
            <person name="Mougous J."/>
        </authorList>
    </citation>
    <scope>NUCLEOTIDE SEQUENCE [LARGE SCALE GENOMIC DNA]</scope>
    <source>
        <strain evidence="6">H204</strain>
    </source>
</reference>
<name>A0A415FSI0_9BACE</name>